<feature type="transmembrane region" description="Helical" evidence="7">
    <location>
        <begin position="24"/>
        <end position="47"/>
    </location>
</feature>
<keyword evidence="4" id="KW-0067">ATP-binding</keyword>
<dbReference type="InterPro" id="IPR036640">
    <property type="entry name" value="ABC1_TM_sf"/>
</dbReference>
<dbReference type="PANTHER" id="PTHR24221">
    <property type="entry name" value="ATP-BINDING CASSETTE SUB-FAMILY B"/>
    <property type="match status" value="1"/>
</dbReference>
<dbReference type="Gene3D" id="1.20.1560.10">
    <property type="entry name" value="ABC transporter type 1, transmembrane domain"/>
    <property type="match status" value="1"/>
</dbReference>
<evidence type="ECO:0000256" key="1">
    <source>
        <dbReference type="ARBA" id="ARBA00004651"/>
    </source>
</evidence>
<evidence type="ECO:0000259" key="9">
    <source>
        <dbReference type="PROSITE" id="PS50929"/>
    </source>
</evidence>
<dbReference type="GO" id="GO:0034040">
    <property type="term" value="F:ATPase-coupled lipid transmembrane transporter activity"/>
    <property type="evidence" value="ECO:0007669"/>
    <property type="project" value="TreeGrafter"/>
</dbReference>
<protein>
    <submittedName>
        <fullName evidence="10">ABC-type multidrug transport system, ATPase and permease component</fullName>
    </submittedName>
</protein>
<dbReference type="InterPro" id="IPR017871">
    <property type="entry name" value="ABC_transporter-like_CS"/>
</dbReference>
<comment type="subcellular location">
    <subcellularLocation>
        <location evidence="1">Cell membrane</location>
        <topology evidence="1">Multi-pass membrane protein</topology>
    </subcellularLocation>
</comment>
<dbReference type="GO" id="GO:0005886">
    <property type="term" value="C:plasma membrane"/>
    <property type="evidence" value="ECO:0007669"/>
    <property type="project" value="UniProtKB-SubCell"/>
</dbReference>
<dbReference type="SMART" id="SM00382">
    <property type="entry name" value="AAA"/>
    <property type="match status" value="1"/>
</dbReference>
<dbReference type="InterPro" id="IPR027417">
    <property type="entry name" value="P-loop_NTPase"/>
</dbReference>
<keyword evidence="2 7" id="KW-0812">Transmembrane</keyword>
<sequence>MAGPRVPPWRRAYRPFVQLERRRLWQGGALTVGAAVAEALGLAILGFAATRTSMTDTGLVLVAAGIGASLALSAVVRAAGERALASTQIHLERQLRHRLSGAVLGSDWQDFVDQPGHELQSALLAESPQVATATVTYVRSVASLASAAVVFVAAFVVSVPAAAVSAVFGIAIAYAYGRASRGLGEAQNRLADSTVLITRHTAILVNGLRSLRLSPVLHAWRADLDAAYDAQAAARHQDMWIPIRARLVVEVMGALMVFGVLAVQGAVSGDILPGLVVMAMILRVLPRLQAAQQARSYALHSEVWLRRWDARLDAVGRHALPSATAEADGTGAARGPGAPLLEFRDVSFHYRSHDTPVLDHVDLVVGEGEWTCLVGASGGGKSTLVDIAGGLLVPTRGRVLLRGRDLRSLDVDELHSQVVVVPQDIHLVGANLREALTWGGRLPTPERFDEICRHLGITEMFLHSSVTFDSKLDELGRDISGGMRTRLAIARALMSGPAVLVLDESTSRLPPATEAAIFEDIRRSTPDLAVVVVTHRHETAHSVGAVVRLESGRLVVGLGAGG</sequence>
<evidence type="ECO:0000256" key="4">
    <source>
        <dbReference type="ARBA" id="ARBA00022840"/>
    </source>
</evidence>
<dbReference type="InterPro" id="IPR011527">
    <property type="entry name" value="ABC1_TM_dom"/>
</dbReference>
<evidence type="ECO:0000256" key="6">
    <source>
        <dbReference type="ARBA" id="ARBA00023136"/>
    </source>
</evidence>
<keyword evidence="11" id="KW-1185">Reference proteome</keyword>
<keyword evidence="5 7" id="KW-1133">Transmembrane helix</keyword>
<keyword evidence="3" id="KW-0547">Nucleotide-binding</keyword>
<name>A0A1H1WZE1_9ACTN</name>
<dbReference type="EMBL" id="LT629757">
    <property type="protein sequence ID" value="SDT01599.1"/>
    <property type="molecule type" value="Genomic_DNA"/>
</dbReference>
<evidence type="ECO:0000256" key="5">
    <source>
        <dbReference type="ARBA" id="ARBA00022989"/>
    </source>
</evidence>
<dbReference type="InterPro" id="IPR003439">
    <property type="entry name" value="ABC_transporter-like_ATP-bd"/>
</dbReference>
<dbReference type="PROSITE" id="PS00211">
    <property type="entry name" value="ABC_TRANSPORTER_1"/>
    <property type="match status" value="1"/>
</dbReference>
<dbReference type="PROSITE" id="PS50893">
    <property type="entry name" value="ABC_TRANSPORTER_2"/>
    <property type="match status" value="1"/>
</dbReference>
<evidence type="ECO:0000256" key="2">
    <source>
        <dbReference type="ARBA" id="ARBA00022692"/>
    </source>
</evidence>
<reference evidence="11" key="1">
    <citation type="submission" date="2016-10" db="EMBL/GenBank/DDBJ databases">
        <authorList>
            <person name="Varghese N."/>
            <person name="Submissions S."/>
        </authorList>
    </citation>
    <scope>NUCLEOTIDE SEQUENCE [LARGE SCALE GENOMIC DNA]</scope>
    <source>
        <strain evidence="11">DSM 22127</strain>
    </source>
</reference>
<evidence type="ECO:0000313" key="11">
    <source>
        <dbReference type="Proteomes" id="UP000198859"/>
    </source>
</evidence>
<dbReference type="SUPFAM" id="SSF90123">
    <property type="entry name" value="ABC transporter transmembrane region"/>
    <property type="match status" value="1"/>
</dbReference>
<dbReference type="STRING" id="642780.SAMN04488570_3300"/>
<dbReference type="PROSITE" id="PS50929">
    <property type="entry name" value="ABC_TM1F"/>
    <property type="match status" value="1"/>
</dbReference>
<dbReference type="GO" id="GO:0140359">
    <property type="term" value="F:ABC-type transporter activity"/>
    <property type="evidence" value="ECO:0007669"/>
    <property type="project" value="InterPro"/>
</dbReference>
<feature type="domain" description="ABC transmembrane type-1" evidence="9">
    <location>
        <begin position="25"/>
        <end position="282"/>
    </location>
</feature>
<organism evidence="10 11">
    <name type="scientific">Nocardioides scoriae</name>
    <dbReference type="NCBI Taxonomy" id="642780"/>
    <lineage>
        <taxon>Bacteria</taxon>
        <taxon>Bacillati</taxon>
        <taxon>Actinomycetota</taxon>
        <taxon>Actinomycetes</taxon>
        <taxon>Propionibacteriales</taxon>
        <taxon>Nocardioidaceae</taxon>
        <taxon>Nocardioides</taxon>
    </lineage>
</organism>
<dbReference type="PANTHER" id="PTHR24221:SF654">
    <property type="entry name" value="ATP-BINDING CASSETTE SUB-FAMILY B MEMBER 6"/>
    <property type="match status" value="1"/>
</dbReference>
<feature type="transmembrane region" description="Helical" evidence="7">
    <location>
        <begin position="59"/>
        <end position="79"/>
    </location>
</feature>
<feature type="transmembrane region" description="Helical" evidence="7">
    <location>
        <begin position="147"/>
        <end position="176"/>
    </location>
</feature>
<dbReference type="Proteomes" id="UP000198859">
    <property type="component" value="Chromosome I"/>
</dbReference>
<proteinExistence type="predicted"/>
<evidence type="ECO:0000256" key="3">
    <source>
        <dbReference type="ARBA" id="ARBA00022741"/>
    </source>
</evidence>
<dbReference type="AlphaFoldDB" id="A0A1H1WZE1"/>
<evidence type="ECO:0000313" key="10">
    <source>
        <dbReference type="EMBL" id="SDT01599.1"/>
    </source>
</evidence>
<feature type="transmembrane region" description="Helical" evidence="7">
    <location>
        <begin position="247"/>
        <end position="265"/>
    </location>
</feature>
<dbReference type="GO" id="GO:0016887">
    <property type="term" value="F:ATP hydrolysis activity"/>
    <property type="evidence" value="ECO:0007669"/>
    <property type="project" value="InterPro"/>
</dbReference>
<accession>A0A1H1WZE1</accession>
<dbReference type="InterPro" id="IPR039421">
    <property type="entry name" value="Type_1_exporter"/>
</dbReference>
<keyword evidence="6 7" id="KW-0472">Membrane</keyword>
<dbReference type="SUPFAM" id="SSF52540">
    <property type="entry name" value="P-loop containing nucleoside triphosphate hydrolases"/>
    <property type="match status" value="1"/>
</dbReference>
<evidence type="ECO:0000256" key="7">
    <source>
        <dbReference type="SAM" id="Phobius"/>
    </source>
</evidence>
<feature type="domain" description="ABC transporter" evidence="8">
    <location>
        <begin position="341"/>
        <end position="558"/>
    </location>
</feature>
<gene>
    <name evidence="10" type="ORF">SAMN04488570_3300</name>
</gene>
<dbReference type="CDD" id="cd03228">
    <property type="entry name" value="ABCC_MRP_Like"/>
    <property type="match status" value="1"/>
</dbReference>
<dbReference type="Gene3D" id="3.40.50.300">
    <property type="entry name" value="P-loop containing nucleotide triphosphate hydrolases"/>
    <property type="match status" value="1"/>
</dbReference>
<dbReference type="Pfam" id="PF00005">
    <property type="entry name" value="ABC_tran"/>
    <property type="match status" value="1"/>
</dbReference>
<dbReference type="InterPro" id="IPR003593">
    <property type="entry name" value="AAA+_ATPase"/>
</dbReference>
<dbReference type="GO" id="GO:0005524">
    <property type="term" value="F:ATP binding"/>
    <property type="evidence" value="ECO:0007669"/>
    <property type="project" value="UniProtKB-KW"/>
</dbReference>
<evidence type="ECO:0000259" key="8">
    <source>
        <dbReference type="PROSITE" id="PS50893"/>
    </source>
</evidence>